<keyword evidence="1" id="KW-1133">Transmembrane helix</keyword>
<sequence>MRRENVNKLIHLFLLALFLSYYGSITFFSHYHVVNGVTIVHSHFFCGHADTDGKADHTHSPKELTLIAYLTTFITLISAALLILISFSITQRHYHIRNQADEPDKHIFTLSQLRAPPILA</sequence>
<dbReference type="EMBL" id="JACIES010000012">
    <property type="protein sequence ID" value="MBB4027778.1"/>
    <property type="molecule type" value="Genomic_DNA"/>
</dbReference>
<keyword evidence="3" id="KW-1185">Reference proteome</keyword>
<proteinExistence type="predicted"/>
<dbReference type="OrthoDB" id="1001813at2"/>
<dbReference type="RefSeq" id="WP_124318112.1">
    <property type="nucleotide sequence ID" value="NZ_AP028155.1"/>
</dbReference>
<feature type="transmembrane region" description="Helical" evidence="1">
    <location>
        <begin position="12"/>
        <end position="33"/>
    </location>
</feature>
<keyword evidence="1" id="KW-0812">Transmembrane</keyword>
<evidence type="ECO:0000256" key="1">
    <source>
        <dbReference type="SAM" id="Phobius"/>
    </source>
</evidence>
<dbReference type="Proteomes" id="UP000546007">
    <property type="component" value="Unassembled WGS sequence"/>
</dbReference>
<dbReference type="GeneID" id="93099828"/>
<accession>A0A7W6HZB5</accession>
<protein>
    <submittedName>
        <fullName evidence="2">Uncharacterized protein</fullName>
    </submittedName>
</protein>
<feature type="transmembrane region" description="Helical" evidence="1">
    <location>
        <begin position="66"/>
        <end position="89"/>
    </location>
</feature>
<evidence type="ECO:0000313" key="2">
    <source>
        <dbReference type="EMBL" id="MBB4027778.1"/>
    </source>
</evidence>
<dbReference type="AlphaFoldDB" id="A0A7W6HZB5"/>
<comment type="caution">
    <text evidence="2">The sequence shown here is derived from an EMBL/GenBank/DDBJ whole genome shotgun (WGS) entry which is preliminary data.</text>
</comment>
<gene>
    <name evidence="2" type="ORF">GGR14_003592</name>
</gene>
<evidence type="ECO:0000313" key="3">
    <source>
        <dbReference type="Proteomes" id="UP000546007"/>
    </source>
</evidence>
<name>A0A7W6HZB5_9BACT</name>
<organism evidence="2 3">
    <name type="scientific">Butyricimonas faecihominis</name>
    <dbReference type="NCBI Taxonomy" id="1472416"/>
    <lineage>
        <taxon>Bacteria</taxon>
        <taxon>Pseudomonadati</taxon>
        <taxon>Bacteroidota</taxon>
        <taxon>Bacteroidia</taxon>
        <taxon>Bacteroidales</taxon>
        <taxon>Odoribacteraceae</taxon>
        <taxon>Butyricimonas</taxon>
    </lineage>
</organism>
<keyword evidence="1" id="KW-0472">Membrane</keyword>
<reference evidence="2 3" key="1">
    <citation type="submission" date="2020-08" db="EMBL/GenBank/DDBJ databases">
        <title>Genomic Encyclopedia of Type Strains, Phase IV (KMG-IV): sequencing the most valuable type-strain genomes for metagenomic binning, comparative biology and taxonomic classification.</title>
        <authorList>
            <person name="Goeker M."/>
        </authorList>
    </citation>
    <scope>NUCLEOTIDE SEQUENCE [LARGE SCALE GENOMIC DNA]</scope>
    <source>
        <strain evidence="2 3">DSM 105721</strain>
    </source>
</reference>